<dbReference type="InterPro" id="IPR036182">
    <property type="entry name" value="PCuAC_sf"/>
</dbReference>
<dbReference type="InterPro" id="IPR058248">
    <property type="entry name" value="Lxx211020-like"/>
</dbReference>
<evidence type="ECO:0000313" key="1">
    <source>
        <dbReference type="EMBL" id="PXY17955.1"/>
    </source>
</evidence>
<evidence type="ECO:0000313" key="2">
    <source>
        <dbReference type="Proteomes" id="UP000247892"/>
    </source>
</evidence>
<dbReference type="Gene3D" id="2.60.40.1890">
    <property type="entry name" value="PCu(A)C copper chaperone"/>
    <property type="match status" value="1"/>
</dbReference>
<keyword evidence="2" id="KW-1185">Reference proteome</keyword>
<name>A0A318L9R4_9PSEU</name>
<dbReference type="EMBL" id="MASU01000023">
    <property type="protein sequence ID" value="PXY17955.1"/>
    <property type="molecule type" value="Genomic_DNA"/>
</dbReference>
<dbReference type="PANTHER" id="PTHR36302:SF1">
    <property type="entry name" value="COPPER CHAPERONE PCU(A)C"/>
    <property type="match status" value="1"/>
</dbReference>
<gene>
    <name evidence="1" type="ORF">BA062_36475</name>
</gene>
<dbReference type="InterPro" id="IPR007410">
    <property type="entry name" value="LpqE-like"/>
</dbReference>
<dbReference type="PANTHER" id="PTHR36302">
    <property type="entry name" value="BLR7088 PROTEIN"/>
    <property type="match status" value="1"/>
</dbReference>
<comment type="caution">
    <text evidence="1">The sequence shown here is derived from an EMBL/GenBank/DDBJ whole genome shotgun (WGS) entry which is preliminary data.</text>
</comment>
<dbReference type="Pfam" id="PF04314">
    <property type="entry name" value="PCuAC"/>
    <property type="match status" value="1"/>
</dbReference>
<dbReference type="SUPFAM" id="SSF110087">
    <property type="entry name" value="DR1885-like metal-binding protein"/>
    <property type="match status" value="1"/>
</dbReference>
<evidence type="ECO:0008006" key="3">
    <source>
        <dbReference type="Google" id="ProtNLM"/>
    </source>
</evidence>
<protein>
    <recommendedName>
        <fullName evidence="3">Copper chaperone PCu(A)C</fullName>
    </recommendedName>
</protein>
<reference evidence="1 2" key="1">
    <citation type="submission" date="2016-07" db="EMBL/GenBank/DDBJ databases">
        <title>Draft genome sequence of Prauserella sp. YIM 121212, isolated from alkaline soil.</title>
        <authorList>
            <person name="Ruckert C."/>
            <person name="Albersmeier A."/>
            <person name="Jiang C.-L."/>
            <person name="Jiang Y."/>
            <person name="Kalinowski J."/>
            <person name="Schneider O."/>
            <person name="Winkler A."/>
            <person name="Zotchev S.B."/>
        </authorList>
    </citation>
    <scope>NUCLEOTIDE SEQUENCE [LARGE SCALE GENOMIC DNA]</scope>
    <source>
        <strain evidence="1 2">YIM 121212</strain>
    </source>
</reference>
<organism evidence="1 2">
    <name type="scientific">Prauserella flavalba</name>
    <dbReference type="NCBI Taxonomy" id="1477506"/>
    <lineage>
        <taxon>Bacteria</taxon>
        <taxon>Bacillati</taxon>
        <taxon>Actinomycetota</taxon>
        <taxon>Actinomycetes</taxon>
        <taxon>Pseudonocardiales</taxon>
        <taxon>Pseudonocardiaceae</taxon>
        <taxon>Prauserella</taxon>
    </lineage>
</organism>
<accession>A0A318L9R4</accession>
<sequence>MLGSAVLGLGTALLVAGCGAGQITQTDTQAAAINGASAEVKDIAIRNAELAYPEDVQPAAYLEGSDAEVLMSIVNRSGRNDELVSVSSDAATNVSVQGDRAVPAGTALAIGPNEPGAGKQLHGEIVLEGLKREIRPGQTVIATLTFRDAGPVDVELPVMAPSEPRVAEEGHGEGGH</sequence>
<dbReference type="AlphaFoldDB" id="A0A318L9R4"/>
<dbReference type="OrthoDB" id="5188566at2"/>
<proteinExistence type="predicted"/>
<dbReference type="Proteomes" id="UP000247892">
    <property type="component" value="Unassembled WGS sequence"/>
</dbReference>